<evidence type="ECO:0000256" key="2">
    <source>
        <dbReference type="SAM" id="MobiDB-lite"/>
    </source>
</evidence>
<proteinExistence type="predicted"/>
<dbReference type="InterPro" id="IPR016162">
    <property type="entry name" value="Ald_DH_N"/>
</dbReference>
<feature type="domain" description="Aldehyde dehydrogenase" evidence="3">
    <location>
        <begin position="39"/>
        <end position="378"/>
    </location>
</feature>
<dbReference type="InterPro" id="IPR050740">
    <property type="entry name" value="Aldehyde_DH_Superfamily"/>
</dbReference>
<dbReference type="Gene3D" id="3.40.605.10">
    <property type="entry name" value="Aldehyde Dehydrogenase, Chain A, domain 1"/>
    <property type="match status" value="1"/>
</dbReference>
<sequence>MSATGQVRPASARTVDKEAPMPRPNRIPDGELHVDGRWIGVDERTTFDVEDPARRSVVGRVPVATDDDVDAALEAADRAWVPWRETSPHRRAEIVMGAAQLLRERAEPIARAMTLENGKPYGDSLDEVAYTADIMDSMATDGTRTYGRVLPGSADGRMMVLREPVGPVAAFTTWNYPLTVPGRKLAAALSAGCTVVLKPAEETPASAVFLAHALEDAGLPAGVVNVLFGDPERISARLIASPVIRKVSFTGSTAVGQHLARQSGALAKPTMLELGGHAPVLVFADTDPEAVAAQALGAKTHNTGQSCGSPIRFFVQEAVYDRFVARFAELLDAVEVGDGFDAVDMGPLANARRFEAMAPYVDDALARGARLAAGGTGTTPSATSGVRRCSRTCPTTRWSCVRSRSARSPP</sequence>
<evidence type="ECO:0000313" key="4">
    <source>
        <dbReference type="EMBL" id="GMA23495.1"/>
    </source>
</evidence>
<reference evidence="5" key="1">
    <citation type="journal article" date="2019" name="Int. J. Syst. Evol. Microbiol.">
        <title>The Global Catalogue of Microorganisms (GCM) 10K type strain sequencing project: providing services to taxonomists for standard genome sequencing and annotation.</title>
        <authorList>
            <consortium name="The Broad Institute Genomics Platform"/>
            <consortium name="The Broad Institute Genome Sequencing Center for Infectious Disease"/>
            <person name="Wu L."/>
            <person name="Ma J."/>
        </authorList>
    </citation>
    <scope>NUCLEOTIDE SEQUENCE [LARGE SCALE GENOMIC DNA]</scope>
    <source>
        <strain evidence="5">NBRC 106348</strain>
    </source>
</reference>
<feature type="compositionally biased region" description="Basic and acidic residues" evidence="2">
    <location>
        <begin position="14"/>
        <end position="31"/>
    </location>
</feature>
<feature type="region of interest" description="Disordered" evidence="2">
    <location>
        <begin position="1"/>
        <end position="31"/>
    </location>
</feature>
<evidence type="ECO:0000313" key="5">
    <source>
        <dbReference type="Proteomes" id="UP001157091"/>
    </source>
</evidence>
<dbReference type="InterPro" id="IPR016161">
    <property type="entry name" value="Ald_DH/histidinol_DH"/>
</dbReference>
<organism evidence="4 5">
    <name type="scientific">Luteimicrobium album</name>
    <dbReference type="NCBI Taxonomy" id="1054550"/>
    <lineage>
        <taxon>Bacteria</taxon>
        <taxon>Bacillati</taxon>
        <taxon>Actinomycetota</taxon>
        <taxon>Actinomycetes</taxon>
        <taxon>Micrococcales</taxon>
        <taxon>Luteimicrobium</taxon>
    </lineage>
</organism>
<dbReference type="InterPro" id="IPR016163">
    <property type="entry name" value="Ald_DH_C"/>
</dbReference>
<keyword evidence="1" id="KW-0560">Oxidoreductase</keyword>
<dbReference type="EMBL" id="BSUK01000001">
    <property type="protein sequence ID" value="GMA23495.1"/>
    <property type="molecule type" value="Genomic_DNA"/>
</dbReference>
<evidence type="ECO:0000259" key="3">
    <source>
        <dbReference type="Pfam" id="PF00171"/>
    </source>
</evidence>
<comment type="caution">
    <text evidence="4">The sequence shown here is derived from an EMBL/GenBank/DDBJ whole genome shotgun (WGS) entry which is preliminary data.</text>
</comment>
<name>A0ABQ6HYJ2_9MICO</name>
<dbReference type="Proteomes" id="UP001157091">
    <property type="component" value="Unassembled WGS sequence"/>
</dbReference>
<dbReference type="SUPFAM" id="SSF53720">
    <property type="entry name" value="ALDH-like"/>
    <property type="match status" value="1"/>
</dbReference>
<dbReference type="PANTHER" id="PTHR43353:SF5">
    <property type="entry name" value="SUCCINATE-SEMIALDEHYDE DEHYDROGENASE, MITOCHONDRIAL"/>
    <property type="match status" value="1"/>
</dbReference>
<protein>
    <recommendedName>
        <fullName evidence="3">Aldehyde dehydrogenase domain-containing protein</fullName>
    </recommendedName>
</protein>
<accession>A0ABQ6HYJ2</accession>
<evidence type="ECO:0000256" key="1">
    <source>
        <dbReference type="ARBA" id="ARBA00023002"/>
    </source>
</evidence>
<dbReference type="Gene3D" id="3.40.309.10">
    <property type="entry name" value="Aldehyde Dehydrogenase, Chain A, domain 2"/>
    <property type="match status" value="1"/>
</dbReference>
<keyword evidence="5" id="KW-1185">Reference proteome</keyword>
<dbReference type="PANTHER" id="PTHR43353">
    <property type="entry name" value="SUCCINATE-SEMIALDEHYDE DEHYDROGENASE, MITOCHONDRIAL"/>
    <property type="match status" value="1"/>
</dbReference>
<gene>
    <name evidence="4" type="ORF">GCM10025864_12540</name>
</gene>
<dbReference type="Pfam" id="PF00171">
    <property type="entry name" value="Aldedh"/>
    <property type="match status" value="1"/>
</dbReference>
<dbReference type="InterPro" id="IPR015590">
    <property type="entry name" value="Aldehyde_DH_dom"/>
</dbReference>